<keyword evidence="2" id="KW-0040">ANK repeat</keyword>
<protein>
    <submittedName>
        <fullName evidence="3">Ankyrin repeat protein</fullName>
    </submittedName>
</protein>
<dbReference type="PROSITE" id="PS50088">
    <property type="entry name" value="ANK_REPEAT"/>
    <property type="match status" value="2"/>
</dbReference>
<comment type="caution">
    <text evidence="3">The sequence shown here is derived from an EMBL/GenBank/DDBJ whole genome shotgun (WGS) entry which is preliminary data.</text>
</comment>
<dbReference type="Proteomes" id="UP000452235">
    <property type="component" value="Unassembled WGS sequence"/>
</dbReference>
<dbReference type="PANTHER" id="PTHR24198">
    <property type="entry name" value="ANKYRIN REPEAT AND PROTEIN KINASE DOMAIN-CONTAINING PROTEIN"/>
    <property type="match status" value="1"/>
</dbReference>
<dbReference type="SUPFAM" id="SSF48403">
    <property type="entry name" value="Ankyrin repeat"/>
    <property type="match status" value="1"/>
</dbReference>
<dbReference type="OrthoDB" id="426293at2759"/>
<dbReference type="PROSITE" id="PS50297">
    <property type="entry name" value="ANK_REP_REGION"/>
    <property type="match status" value="2"/>
</dbReference>
<accession>A0A5M3YV31</accession>
<dbReference type="PANTHER" id="PTHR24198:SF165">
    <property type="entry name" value="ANKYRIN REPEAT-CONTAINING PROTEIN-RELATED"/>
    <property type="match status" value="1"/>
</dbReference>
<dbReference type="AlphaFoldDB" id="A0A5M3YV31"/>
<keyword evidence="1" id="KW-0677">Repeat</keyword>
<evidence type="ECO:0000256" key="2">
    <source>
        <dbReference type="ARBA" id="ARBA00023043"/>
    </source>
</evidence>
<dbReference type="InterPro" id="IPR002110">
    <property type="entry name" value="Ankyrin_rpt"/>
</dbReference>
<sequence length="518" mass="57839">MGADFLSLPNELILHLGEMLSDGALNSLILTNRRFAELLNPILWKVANREDEPVFPDLPFPSETSLSHVLDLLKYAIAVDNVPMAQKILRLCELDYSVHRDLMDEAIMGAVEHGNRHWIEVLLGKAEEQHEQMNTAQLDQAVHKAVDREDVAILKRLLQHGNISIQCWGVECRNLIRAKKSDLLRFFMDHAQPVPAPTTSHLRPLVIPAILAKHIPSLDVLLERGAELHTDPSIFEQEPLHVAVHLGDYRVVAWLLDHGADVNAVDRYVGQTAAHVAARNKDLLQLLVSRGADIHRRDIHGFPPLVIAAHAKTPEAFNYLVAVDGTLEQPGFSFRAEDIPWCAGALRDARCPEIITFLLDRIDIPQFGEEVLRRSVEWYNIPLLQELCTRGVSLGARFPDGGTILHRYAGRRVNFYSEDDTPLGRTIVEAAKFVLDARPEGIHEVDMRGHTPLHLAAAASFRLMAQTLLERGASATALNQRGQTPLDMALYSFRSVYELIKSYGPDGEDRGDDGEGNV</sequence>
<keyword evidence="4" id="KW-1185">Reference proteome</keyword>
<dbReference type="InterPro" id="IPR036770">
    <property type="entry name" value="Ankyrin_rpt-contain_sf"/>
</dbReference>
<evidence type="ECO:0000256" key="1">
    <source>
        <dbReference type="ARBA" id="ARBA00022737"/>
    </source>
</evidence>
<dbReference type="EMBL" id="BLJY01000002">
    <property type="protein sequence ID" value="GFF13396.1"/>
    <property type="molecule type" value="Genomic_DNA"/>
</dbReference>
<proteinExistence type="predicted"/>
<dbReference type="Gene3D" id="1.25.40.20">
    <property type="entry name" value="Ankyrin repeat-containing domain"/>
    <property type="match status" value="1"/>
</dbReference>
<evidence type="ECO:0000313" key="4">
    <source>
        <dbReference type="Proteomes" id="UP000452235"/>
    </source>
</evidence>
<gene>
    <name evidence="3" type="ORF">ATEIFO6365_0002050700</name>
</gene>
<dbReference type="VEuPathDB" id="FungiDB:ATEG_02408"/>
<name>A0A5M3YV31_ASPTE</name>
<dbReference type="Pfam" id="PF12796">
    <property type="entry name" value="Ank_2"/>
    <property type="match status" value="1"/>
</dbReference>
<organism evidence="3 4">
    <name type="scientific">Aspergillus terreus</name>
    <dbReference type="NCBI Taxonomy" id="33178"/>
    <lineage>
        <taxon>Eukaryota</taxon>
        <taxon>Fungi</taxon>
        <taxon>Dikarya</taxon>
        <taxon>Ascomycota</taxon>
        <taxon>Pezizomycotina</taxon>
        <taxon>Eurotiomycetes</taxon>
        <taxon>Eurotiomycetidae</taxon>
        <taxon>Eurotiales</taxon>
        <taxon>Aspergillaceae</taxon>
        <taxon>Aspergillus</taxon>
        <taxon>Aspergillus subgen. Circumdati</taxon>
    </lineage>
</organism>
<evidence type="ECO:0000313" key="3">
    <source>
        <dbReference type="EMBL" id="GFF13396.1"/>
    </source>
</evidence>
<dbReference type="SMART" id="SM00248">
    <property type="entry name" value="ANK"/>
    <property type="match status" value="5"/>
</dbReference>
<reference evidence="3 4" key="1">
    <citation type="submission" date="2020-01" db="EMBL/GenBank/DDBJ databases">
        <title>Aspergillus terreus IFO 6365 whole genome shotgun sequence.</title>
        <authorList>
            <person name="Kanamasa S."/>
            <person name="Takahashi H."/>
        </authorList>
    </citation>
    <scope>NUCLEOTIDE SEQUENCE [LARGE SCALE GENOMIC DNA]</scope>
    <source>
        <strain evidence="3 4">IFO 6365</strain>
    </source>
</reference>
<dbReference type="Pfam" id="PF00023">
    <property type="entry name" value="Ank"/>
    <property type="match status" value="1"/>
</dbReference>